<sequence>MWKWREEKDSEDIIIFVTRGEGSSMFHPIYNSKINLSMDKVRTRDLNSVFRWKAIDSVLCSGFFRGSICLQF</sequence>
<protein>
    <submittedName>
        <fullName evidence="1">Uncharacterized protein</fullName>
    </submittedName>
</protein>
<reference evidence="1 2" key="1">
    <citation type="submission" date="2019-09" db="EMBL/GenBank/DDBJ databases">
        <title>A chromosome-level genome assembly of the Chinese tupelo Nyssa sinensis.</title>
        <authorList>
            <person name="Yang X."/>
            <person name="Kang M."/>
            <person name="Yang Y."/>
            <person name="Xiong H."/>
            <person name="Wang M."/>
            <person name="Zhang Z."/>
            <person name="Wang Z."/>
            <person name="Wu H."/>
            <person name="Ma T."/>
            <person name="Liu J."/>
            <person name="Xi Z."/>
        </authorList>
    </citation>
    <scope>NUCLEOTIDE SEQUENCE [LARGE SCALE GENOMIC DNA]</scope>
    <source>
        <strain evidence="1">J267</strain>
        <tissue evidence="1">Leaf</tissue>
    </source>
</reference>
<evidence type="ECO:0000313" key="2">
    <source>
        <dbReference type="Proteomes" id="UP000325577"/>
    </source>
</evidence>
<organism evidence="1 2">
    <name type="scientific">Nyssa sinensis</name>
    <dbReference type="NCBI Taxonomy" id="561372"/>
    <lineage>
        <taxon>Eukaryota</taxon>
        <taxon>Viridiplantae</taxon>
        <taxon>Streptophyta</taxon>
        <taxon>Embryophyta</taxon>
        <taxon>Tracheophyta</taxon>
        <taxon>Spermatophyta</taxon>
        <taxon>Magnoliopsida</taxon>
        <taxon>eudicotyledons</taxon>
        <taxon>Gunneridae</taxon>
        <taxon>Pentapetalae</taxon>
        <taxon>asterids</taxon>
        <taxon>Cornales</taxon>
        <taxon>Nyssaceae</taxon>
        <taxon>Nyssa</taxon>
    </lineage>
</organism>
<proteinExistence type="predicted"/>
<accession>A0A5J5C004</accession>
<name>A0A5J5C004_9ASTE</name>
<dbReference type="EMBL" id="CM018032">
    <property type="protein sequence ID" value="KAA8548216.1"/>
    <property type="molecule type" value="Genomic_DNA"/>
</dbReference>
<gene>
    <name evidence="1" type="ORF">F0562_004523</name>
</gene>
<keyword evidence="2" id="KW-1185">Reference proteome</keyword>
<dbReference type="Proteomes" id="UP000325577">
    <property type="component" value="Linkage Group LG1"/>
</dbReference>
<evidence type="ECO:0000313" key="1">
    <source>
        <dbReference type="EMBL" id="KAA8548216.1"/>
    </source>
</evidence>
<dbReference type="AlphaFoldDB" id="A0A5J5C004"/>